<gene>
    <name evidence="2" type="ORF">WG66_17305</name>
</gene>
<evidence type="ECO:0000259" key="1">
    <source>
        <dbReference type="Pfam" id="PF14832"/>
    </source>
</evidence>
<dbReference type="eggNOG" id="ENOG502SIGP">
    <property type="taxonomic scope" value="Eukaryota"/>
</dbReference>
<evidence type="ECO:0000313" key="2">
    <source>
        <dbReference type="EMBL" id="KTB30127.1"/>
    </source>
</evidence>
<accession>A0A0W0F1E1</accession>
<protein>
    <recommendedName>
        <fullName evidence="1">Tautomerase cis-CaaD-like domain-containing protein</fullName>
    </recommendedName>
</protein>
<dbReference type="EMBL" id="LATX01002396">
    <property type="protein sequence ID" value="KTB30127.1"/>
    <property type="molecule type" value="Genomic_DNA"/>
</dbReference>
<dbReference type="AlphaFoldDB" id="A0A0W0F1E1"/>
<dbReference type="SUPFAM" id="SSF55331">
    <property type="entry name" value="Tautomerase/MIF"/>
    <property type="match status" value="1"/>
</dbReference>
<proteinExistence type="predicted"/>
<dbReference type="Proteomes" id="UP000054988">
    <property type="component" value="Unassembled WGS sequence"/>
</dbReference>
<name>A0A0W0F1E1_MONRR</name>
<organism evidence="2 3">
    <name type="scientific">Moniliophthora roreri</name>
    <name type="common">Frosty pod rot fungus</name>
    <name type="synonym">Monilia roreri</name>
    <dbReference type="NCBI Taxonomy" id="221103"/>
    <lineage>
        <taxon>Eukaryota</taxon>
        <taxon>Fungi</taxon>
        <taxon>Dikarya</taxon>
        <taxon>Basidiomycota</taxon>
        <taxon>Agaricomycotina</taxon>
        <taxon>Agaricomycetes</taxon>
        <taxon>Agaricomycetidae</taxon>
        <taxon>Agaricales</taxon>
        <taxon>Marasmiineae</taxon>
        <taxon>Marasmiaceae</taxon>
        <taxon>Moniliophthora</taxon>
    </lineage>
</organism>
<dbReference type="Gene3D" id="3.30.429.10">
    <property type="entry name" value="Macrophage Migration Inhibitory Factor"/>
    <property type="match status" value="1"/>
</dbReference>
<sequence length="138" mass="16020">MPFYRYFVPRGLYTLEEKQALAKALADVYSRLPPFYIAISFIEIEDGDFYVGGKSSNSFVRICVDHLAYHHEDEAAKRAFMDRCEKAIAPWTKDKGIDWEIHISLEDPVLWNVNGLRPPRLGSEALELWRKEGRPVPY</sequence>
<feature type="domain" description="Tautomerase cis-CaaD-like" evidence="1">
    <location>
        <begin position="1"/>
        <end position="133"/>
    </location>
</feature>
<reference evidence="2 3" key="1">
    <citation type="submission" date="2015-12" db="EMBL/GenBank/DDBJ databases">
        <title>Draft genome sequence of Moniliophthora roreri, the causal agent of frosty pod rot of cacao.</title>
        <authorList>
            <person name="Aime M.C."/>
            <person name="Diaz-Valderrama J.R."/>
            <person name="Kijpornyongpan T."/>
            <person name="Phillips-Mora W."/>
        </authorList>
    </citation>
    <scope>NUCLEOTIDE SEQUENCE [LARGE SCALE GENOMIC DNA]</scope>
    <source>
        <strain evidence="2 3">MCA 2952</strain>
    </source>
</reference>
<dbReference type="InterPro" id="IPR028116">
    <property type="entry name" value="Cis-CaaD-like"/>
</dbReference>
<evidence type="ECO:0000313" key="3">
    <source>
        <dbReference type="Proteomes" id="UP000054988"/>
    </source>
</evidence>
<dbReference type="Pfam" id="PF14832">
    <property type="entry name" value="Tautomerase_3"/>
    <property type="match status" value="1"/>
</dbReference>
<dbReference type="InterPro" id="IPR014347">
    <property type="entry name" value="Tautomerase/MIF_sf"/>
</dbReference>
<comment type="caution">
    <text evidence="2">The sequence shown here is derived from an EMBL/GenBank/DDBJ whole genome shotgun (WGS) entry which is preliminary data.</text>
</comment>